<keyword evidence="3" id="KW-1185">Reference proteome</keyword>
<evidence type="ECO:0000256" key="1">
    <source>
        <dbReference type="SAM" id="Phobius"/>
    </source>
</evidence>
<evidence type="ECO:0000313" key="3">
    <source>
        <dbReference type="Proteomes" id="UP001528673"/>
    </source>
</evidence>
<feature type="transmembrane region" description="Helical" evidence="1">
    <location>
        <begin position="12"/>
        <end position="29"/>
    </location>
</feature>
<evidence type="ECO:0008006" key="4">
    <source>
        <dbReference type="Google" id="ProtNLM"/>
    </source>
</evidence>
<keyword evidence="1" id="KW-0812">Transmembrane</keyword>
<comment type="caution">
    <text evidence="2">The sequence shown here is derived from an EMBL/GenBank/DDBJ whole genome shotgun (WGS) entry which is preliminary data.</text>
</comment>
<proteinExistence type="predicted"/>
<protein>
    <recommendedName>
        <fullName evidence="4">DUF3592 domain-containing protein</fullName>
    </recommendedName>
</protein>
<evidence type="ECO:0000313" key="2">
    <source>
        <dbReference type="EMBL" id="MDD0837920.1"/>
    </source>
</evidence>
<gene>
    <name evidence="2" type="ORF">PSQ40_04980</name>
</gene>
<accession>A0ABT5MVI7</accession>
<organism evidence="2 3">
    <name type="scientific">Curvibacter cyanobacteriorum</name>
    <dbReference type="NCBI Taxonomy" id="3026422"/>
    <lineage>
        <taxon>Bacteria</taxon>
        <taxon>Pseudomonadati</taxon>
        <taxon>Pseudomonadota</taxon>
        <taxon>Betaproteobacteria</taxon>
        <taxon>Burkholderiales</taxon>
        <taxon>Comamonadaceae</taxon>
        <taxon>Curvibacter</taxon>
    </lineage>
</organism>
<sequence>MNIFSAARRLGIVVSAIGVLIAGVLFFSYEPSVWLKFSGPGRIDPNCTTEYMDSIRVTVRNGYFLAYPCRDKFPPVRAVPPQSTGAPPVDYSTMSTAELIASLPVRPPQPGQKYAPHWFKESAITPEDRAYAESLISAEKRRWFFEVVRAAGIGLAAFWLAAWAIGWVVRGALGIPMGRDSKA</sequence>
<feature type="transmembrane region" description="Helical" evidence="1">
    <location>
        <begin position="147"/>
        <end position="169"/>
    </location>
</feature>
<dbReference type="Proteomes" id="UP001528673">
    <property type="component" value="Unassembled WGS sequence"/>
</dbReference>
<reference evidence="2 3" key="1">
    <citation type="submission" date="2023-02" db="EMBL/GenBank/DDBJ databases">
        <title>Bacterial whole genomic sequence of Curvibacter sp. HBC61.</title>
        <authorList>
            <person name="Le V."/>
            <person name="Ko S.-R."/>
            <person name="Ahn C.-Y."/>
            <person name="Oh H.-M."/>
        </authorList>
    </citation>
    <scope>NUCLEOTIDE SEQUENCE [LARGE SCALE GENOMIC DNA]</scope>
    <source>
        <strain evidence="2 3">HBC61</strain>
    </source>
</reference>
<keyword evidence="1" id="KW-1133">Transmembrane helix</keyword>
<name>A0ABT5MVI7_9BURK</name>
<keyword evidence="1" id="KW-0472">Membrane</keyword>
<dbReference type="EMBL" id="JAQSIP010000002">
    <property type="protein sequence ID" value="MDD0837920.1"/>
    <property type="molecule type" value="Genomic_DNA"/>
</dbReference>